<evidence type="ECO:0000256" key="10">
    <source>
        <dbReference type="ARBA" id="ARBA00023277"/>
    </source>
</evidence>
<evidence type="ECO:0000256" key="1">
    <source>
        <dbReference type="ARBA" id="ARBA00006566"/>
    </source>
</evidence>
<keyword evidence="6 15" id="KW-0418">Kinase</keyword>
<evidence type="ECO:0000259" key="12">
    <source>
        <dbReference type="Pfam" id="PF00288"/>
    </source>
</evidence>
<dbReference type="Pfam" id="PF10509">
    <property type="entry name" value="GalKase_gal_bdg"/>
    <property type="match status" value="1"/>
</dbReference>
<evidence type="ECO:0000259" key="13">
    <source>
        <dbReference type="Pfam" id="PF08544"/>
    </source>
</evidence>
<dbReference type="InterPro" id="IPR019539">
    <property type="entry name" value="GalKase_N"/>
</dbReference>
<dbReference type="InterPro" id="IPR006206">
    <property type="entry name" value="Mevalonate/galactokinase"/>
</dbReference>
<organism evidence="15 16">
    <name type="scientific">Rhodococcus rhodochrous KG-21</name>
    <dbReference type="NCBI Taxonomy" id="1441923"/>
    <lineage>
        <taxon>Bacteria</taxon>
        <taxon>Bacillati</taxon>
        <taxon>Actinomycetota</taxon>
        <taxon>Actinomycetes</taxon>
        <taxon>Mycobacteriales</taxon>
        <taxon>Nocardiaceae</taxon>
        <taxon>Rhodococcus</taxon>
    </lineage>
</organism>
<dbReference type="GO" id="GO:0006012">
    <property type="term" value="P:galactose metabolic process"/>
    <property type="evidence" value="ECO:0007669"/>
    <property type="project" value="UniProtKB-UniRule"/>
</dbReference>
<dbReference type="AlphaFoldDB" id="A0A0M9WP29"/>
<dbReference type="EMBL" id="AZYO01000022">
    <property type="protein sequence ID" value="KOS56217.1"/>
    <property type="molecule type" value="Genomic_DNA"/>
</dbReference>
<keyword evidence="10" id="KW-0119">Carbohydrate metabolism</keyword>
<dbReference type="GO" id="GO:0005524">
    <property type="term" value="F:ATP binding"/>
    <property type="evidence" value="ECO:0007669"/>
    <property type="project" value="UniProtKB-UniRule"/>
</dbReference>
<dbReference type="Gene3D" id="3.30.230.10">
    <property type="match status" value="1"/>
</dbReference>
<dbReference type="GO" id="GO:0005829">
    <property type="term" value="C:cytosol"/>
    <property type="evidence" value="ECO:0007669"/>
    <property type="project" value="TreeGrafter"/>
</dbReference>
<dbReference type="PROSITE" id="PS00627">
    <property type="entry name" value="GHMP_KINASES_ATP"/>
    <property type="match status" value="1"/>
</dbReference>
<dbReference type="SUPFAM" id="SSF54211">
    <property type="entry name" value="Ribosomal protein S5 domain 2-like"/>
    <property type="match status" value="1"/>
</dbReference>
<feature type="domain" description="Galactokinase N-terminal" evidence="14">
    <location>
        <begin position="11"/>
        <end position="58"/>
    </location>
</feature>
<dbReference type="PANTHER" id="PTHR10457:SF7">
    <property type="entry name" value="GALACTOKINASE-RELATED"/>
    <property type="match status" value="1"/>
</dbReference>
<dbReference type="InterPro" id="IPR036554">
    <property type="entry name" value="GHMP_kinase_C_sf"/>
</dbReference>
<evidence type="ECO:0000256" key="9">
    <source>
        <dbReference type="ARBA" id="ARBA00023144"/>
    </source>
</evidence>
<reference evidence="15 16" key="1">
    <citation type="journal article" date="2015" name="Genome Announc.">
        <title>Draft Genome Sequence of Rhodococcus rhodochrous Strain KG-21, a Soil Isolate from Oil Fields of Krishna-Godavari Basin, India.</title>
        <authorList>
            <person name="Dawar C."/>
            <person name="Aggarwal R.K."/>
        </authorList>
    </citation>
    <scope>NUCLEOTIDE SEQUENCE [LARGE SCALE GENOMIC DNA]</scope>
    <source>
        <strain evidence="15 16">KG-21</strain>
    </source>
</reference>
<dbReference type="FunFam" id="3.30.230.10:FF:000017">
    <property type="entry name" value="Galactokinase"/>
    <property type="match status" value="1"/>
</dbReference>
<evidence type="ECO:0000256" key="7">
    <source>
        <dbReference type="ARBA" id="ARBA00022840"/>
    </source>
</evidence>
<name>A0A0M9WP29_RHORH</name>
<keyword evidence="2" id="KW-0963">Cytoplasm</keyword>
<accession>A0A0M9WP29</accession>
<dbReference type="InterPro" id="IPR000705">
    <property type="entry name" value="Galactokinase"/>
</dbReference>
<dbReference type="PRINTS" id="PR00473">
    <property type="entry name" value="GALCTOKINASE"/>
</dbReference>
<evidence type="ECO:0000259" key="14">
    <source>
        <dbReference type="Pfam" id="PF10509"/>
    </source>
</evidence>
<comment type="caution">
    <text evidence="15">The sequence shown here is derived from an EMBL/GenBank/DDBJ whole genome shotgun (WGS) entry which is preliminary data.</text>
</comment>
<keyword evidence="3" id="KW-0808">Transferase</keyword>
<dbReference type="NCBIfam" id="TIGR00131">
    <property type="entry name" value="gal_kin"/>
    <property type="match status" value="1"/>
</dbReference>
<evidence type="ECO:0000256" key="11">
    <source>
        <dbReference type="NCBIfam" id="TIGR00131"/>
    </source>
</evidence>
<dbReference type="EC" id="2.7.1.6" evidence="11"/>
<dbReference type="GO" id="GO:0046872">
    <property type="term" value="F:metal ion binding"/>
    <property type="evidence" value="ECO:0007669"/>
    <property type="project" value="UniProtKB-KW"/>
</dbReference>
<dbReference type="RefSeq" id="WP_054372678.1">
    <property type="nucleotide sequence ID" value="NZ_AZYO01000022.1"/>
</dbReference>
<dbReference type="InterPro" id="IPR006204">
    <property type="entry name" value="GHMP_kinase_N_dom"/>
</dbReference>
<gene>
    <name evidence="15" type="ORF">Z051_10870</name>
</gene>
<comment type="similarity">
    <text evidence="1">Belongs to the GHMP kinase family. GalK subfamily.</text>
</comment>
<keyword evidence="7" id="KW-0067">ATP-binding</keyword>
<keyword evidence="5" id="KW-0547">Nucleotide-binding</keyword>
<feature type="domain" description="GHMP kinase C-terminal" evidence="13">
    <location>
        <begin position="276"/>
        <end position="351"/>
    </location>
</feature>
<evidence type="ECO:0000256" key="6">
    <source>
        <dbReference type="ARBA" id="ARBA00022777"/>
    </source>
</evidence>
<sequence length="378" mass="38524">MTVAAAAAAGFARAFGAAPEGVWCAPGRVNLIGEHVDYAGGLCLPLALSRVTAAAVRRRDDGTLRLVSEGFGGVSFGRLGQPEGHTGGWGAYVVGVIGALDPPGFAGADIAIASDVPIGAGLSSSAALEAAVALALAELSGLPVDDPGRAALAAACMRAENDYVGVPTGGMDQQIALRGRAGHALLLDCATGVVEHVPIDLESHGLALLVVDTDAPHRLVDGQYGQRRRDVEEATRRLGSLREVGTVAALDALTDPVLRRRAGHVVTEIARVRAAVAALRDDAPERLGPILDAAHRSLRDDFEVSSVELDSAVDAARAAGALGARMVGGGFGGSAIALCRATDVDAVAQAVTVAARERELPRPKFLRATASAGARRCA</sequence>
<dbReference type="PROSITE" id="PS00106">
    <property type="entry name" value="GALACTOKINASE"/>
    <property type="match status" value="1"/>
</dbReference>
<evidence type="ECO:0000256" key="8">
    <source>
        <dbReference type="ARBA" id="ARBA00022842"/>
    </source>
</evidence>
<dbReference type="FunFam" id="3.30.70.890:FF:000001">
    <property type="entry name" value="Galactokinase"/>
    <property type="match status" value="1"/>
</dbReference>
<dbReference type="GO" id="GO:0004335">
    <property type="term" value="F:galactokinase activity"/>
    <property type="evidence" value="ECO:0007669"/>
    <property type="project" value="UniProtKB-UniRule"/>
</dbReference>
<evidence type="ECO:0000256" key="5">
    <source>
        <dbReference type="ARBA" id="ARBA00022741"/>
    </source>
</evidence>
<evidence type="ECO:0000256" key="2">
    <source>
        <dbReference type="ARBA" id="ARBA00022490"/>
    </source>
</evidence>
<keyword evidence="8" id="KW-0460">Magnesium</keyword>
<evidence type="ECO:0000313" key="16">
    <source>
        <dbReference type="Proteomes" id="UP000037712"/>
    </source>
</evidence>
<dbReference type="InterPro" id="IPR019741">
    <property type="entry name" value="Galactokinase_CS"/>
</dbReference>
<feature type="domain" description="GHMP kinase N-terminal" evidence="12">
    <location>
        <begin position="92"/>
        <end position="179"/>
    </location>
</feature>
<dbReference type="InterPro" id="IPR014721">
    <property type="entry name" value="Ribsml_uS5_D2-typ_fold_subgr"/>
</dbReference>
<dbReference type="InterPro" id="IPR020568">
    <property type="entry name" value="Ribosomal_Su5_D2-typ_SF"/>
</dbReference>
<dbReference type="Pfam" id="PF08544">
    <property type="entry name" value="GHMP_kinases_C"/>
    <property type="match status" value="1"/>
</dbReference>
<dbReference type="PATRIC" id="fig|1441923.3.peg.2398"/>
<dbReference type="InterPro" id="IPR006203">
    <property type="entry name" value="GHMP_knse_ATP-bd_CS"/>
</dbReference>
<protein>
    <recommendedName>
        <fullName evidence="11">Galactokinase</fullName>
        <ecNumber evidence="11">2.7.1.6</ecNumber>
    </recommendedName>
</protein>
<dbReference type="Pfam" id="PF00288">
    <property type="entry name" value="GHMP_kinases_N"/>
    <property type="match status" value="1"/>
</dbReference>
<proteinExistence type="inferred from homology"/>
<dbReference type="InterPro" id="IPR013750">
    <property type="entry name" value="GHMP_kinase_C_dom"/>
</dbReference>
<dbReference type="PANTHER" id="PTHR10457">
    <property type="entry name" value="MEVALONATE KINASE/GALACTOKINASE"/>
    <property type="match status" value="1"/>
</dbReference>
<reference evidence="16" key="2">
    <citation type="submission" date="2015-01" db="EMBL/GenBank/DDBJ databases">
        <title>Draft genome sequence of potential hydrocarbon metabolising strain of Rhodococcus rhodochrous.</title>
        <authorList>
            <person name="Aggarwal R.K."/>
            <person name="Dawar C."/>
        </authorList>
    </citation>
    <scope>NUCLEOTIDE SEQUENCE [LARGE SCALE GENOMIC DNA]</scope>
    <source>
        <strain evidence="16">KG-21</strain>
    </source>
</reference>
<dbReference type="PIRSF" id="PIRSF000530">
    <property type="entry name" value="Galactokinase"/>
    <property type="match status" value="1"/>
</dbReference>
<evidence type="ECO:0000256" key="3">
    <source>
        <dbReference type="ARBA" id="ARBA00022679"/>
    </source>
</evidence>
<dbReference type="Gene3D" id="3.30.70.890">
    <property type="entry name" value="GHMP kinase, C-terminal domain"/>
    <property type="match status" value="1"/>
</dbReference>
<dbReference type="PRINTS" id="PR00959">
    <property type="entry name" value="MEVGALKINASE"/>
</dbReference>
<keyword evidence="9" id="KW-0299">Galactose metabolism</keyword>
<evidence type="ECO:0000256" key="4">
    <source>
        <dbReference type="ARBA" id="ARBA00022723"/>
    </source>
</evidence>
<evidence type="ECO:0000313" key="15">
    <source>
        <dbReference type="EMBL" id="KOS56217.1"/>
    </source>
</evidence>
<dbReference type="SUPFAM" id="SSF55060">
    <property type="entry name" value="GHMP Kinase, C-terminal domain"/>
    <property type="match status" value="1"/>
</dbReference>
<dbReference type="Proteomes" id="UP000037712">
    <property type="component" value="Unassembled WGS sequence"/>
</dbReference>
<keyword evidence="4" id="KW-0479">Metal-binding</keyword>